<comment type="similarity">
    <text evidence="1">Belongs to the prokaryotic/mitochondrial release factor family.</text>
</comment>
<dbReference type="EMBL" id="PFDX01000026">
    <property type="protein sequence ID" value="PJE57412.1"/>
    <property type="molecule type" value="Genomic_DNA"/>
</dbReference>
<dbReference type="PROSITE" id="PS00745">
    <property type="entry name" value="RF_PROK_I"/>
    <property type="match status" value="1"/>
</dbReference>
<evidence type="ECO:0000256" key="1">
    <source>
        <dbReference type="ARBA" id="ARBA00010835"/>
    </source>
</evidence>
<dbReference type="InterPro" id="IPR045853">
    <property type="entry name" value="Pep_chain_release_fac_I_sf"/>
</dbReference>
<keyword evidence="3" id="KW-0648">Protein biosynthesis</keyword>
<evidence type="ECO:0000313" key="6">
    <source>
        <dbReference type="EMBL" id="PJE57412.1"/>
    </source>
</evidence>
<dbReference type="Pfam" id="PF03462">
    <property type="entry name" value="PCRF"/>
    <property type="match status" value="1"/>
</dbReference>
<dbReference type="FunFam" id="3.30.160.20:FF:000004">
    <property type="entry name" value="Peptide chain release factor 1"/>
    <property type="match status" value="1"/>
</dbReference>
<name>A0A2M8KBW6_9BACT</name>
<feature type="domain" description="Prokaryotic-type class I peptide chain release factors" evidence="5">
    <location>
        <begin position="171"/>
        <end position="187"/>
    </location>
</feature>
<keyword evidence="2" id="KW-0488">Methylation</keyword>
<dbReference type="AlphaFoldDB" id="A0A2M8KBW6"/>
<accession>A0A2M8KBW6</accession>
<feature type="non-terminal residue" evidence="6">
    <location>
        <position position="1"/>
    </location>
</feature>
<evidence type="ECO:0000259" key="5">
    <source>
        <dbReference type="PROSITE" id="PS00745"/>
    </source>
</evidence>
<evidence type="ECO:0000256" key="2">
    <source>
        <dbReference type="ARBA" id="ARBA00022481"/>
    </source>
</evidence>
<evidence type="ECO:0000313" key="7">
    <source>
        <dbReference type="Proteomes" id="UP000231648"/>
    </source>
</evidence>
<dbReference type="PANTHER" id="PTHR43116">
    <property type="entry name" value="PEPTIDE CHAIN RELEASE FACTOR 2"/>
    <property type="match status" value="1"/>
</dbReference>
<evidence type="ECO:0000256" key="4">
    <source>
        <dbReference type="NCBIfam" id="TIGR00020"/>
    </source>
</evidence>
<proteinExistence type="inferred from homology"/>
<dbReference type="HAMAP" id="MF_00094">
    <property type="entry name" value="Rel_fac_2"/>
    <property type="match status" value="1"/>
</dbReference>
<dbReference type="Gene3D" id="3.30.70.1660">
    <property type="match status" value="1"/>
</dbReference>
<dbReference type="InterPro" id="IPR000352">
    <property type="entry name" value="Pep_chain_release_fac_I"/>
</dbReference>
<dbReference type="Pfam" id="PF00472">
    <property type="entry name" value="RF-1"/>
    <property type="match status" value="1"/>
</dbReference>
<gene>
    <name evidence="6" type="ORF">COU82_02065</name>
</gene>
<sequence length="290" mass="33180">LADLKEEVDIWDKLEKDLTEIKNISELSAWEERFKKEEFKVLFSGPYDKKHAIVSIYSGAGGTEAQDWANMLLRMYSRYAESHNFKSKILDIGYGQEAGIKSAVLEIDGLYAYGYLKGENGVHRLVRLSPFNADNLRHTSFALVEILPEISEDIKKEIEIKPDDLKIDTFRSSGPGGQNVNMRSTAVRLTHLPTKIVVSCQSERSQAQNRERAMKLLYTKLYQKRLQEKQKEKADIRGVLPSVEWGSQIRSYVLHPYKLVKDHRTGVESSNPDEVLDGKLDEFIEAELRS</sequence>
<protein>
    <recommendedName>
        <fullName evidence="4">Peptide chain release factor 2</fullName>
    </recommendedName>
</protein>
<dbReference type="InterPro" id="IPR004374">
    <property type="entry name" value="PrfB"/>
</dbReference>
<dbReference type="Proteomes" id="UP000231648">
    <property type="component" value="Unassembled WGS sequence"/>
</dbReference>
<evidence type="ECO:0000256" key="3">
    <source>
        <dbReference type="ARBA" id="ARBA00022917"/>
    </source>
</evidence>
<dbReference type="SMART" id="SM00937">
    <property type="entry name" value="PCRF"/>
    <property type="match status" value="1"/>
</dbReference>
<organism evidence="6 7">
    <name type="scientific">Candidatus Portnoybacteria bacterium CG10_big_fil_rev_8_21_14_0_10_38_18</name>
    <dbReference type="NCBI Taxonomy" id="1974813"/>
    <lineage>
        <taxon>Bacteria</taxon>
        <taxon>Candidatus Portnoyibacteriota</taxon>
    </lineage>
</organism>
<comment type="caution">
    <text evidence="6">The sequence shown here is derived from an EMBL/GenBank/DDBJ whole genome shotgun (WGS) entry which is preliminary data.</text>
</comment>
<dbReference type="GO" id="GO:0016149">
    <property type="term" value="F:translation release factor activity, codon specific"/>
    <property type="evidence" value="ECO:0007669"/>
    <property type="project" value="InterPro"/>
</dbReference>
<reference evidence="7" key="1">
    <citation type="submission" date="2017-09" db="EMBL/GenBank/DDBJ databases">
        <title>Depth-based differentiation of microbial function through sediment-hosted aquifers and enrichment of novel symbionts in the deep terrestrial subsurface.</title>
        <authorList>
            <person name="Probst A.J."/>
            <person name="Ladd B."/>
            <person name="Jarett J.K."/>
            <person name="Geller-Mcgrath D.E."/>
            <person name="Sieber C.M.K."/>
            <person name="Emerson J.B."/>
            <person name="Anantharaman K."/>
            <person name="Thomas B.C."/>
            <person name="Malmstrom R."/>
            <person name="Stieglmeier M."/>
            <person name="Klingl A."/>
            <person name="Woyke T."/>
            <person name="Ryan C.M."/>
            <person name="Banfield J.F."/>
        </authorList>
    </citation>
    <scope>NUCLEOTIDE SEQUENCE [LARGE SCALE GENOMIC DNA]</scope>
</reference>
<dbReference type="SUPFAM" id="SSF75620">
    <property type="entry name" value="Release factor"/>
    <property type="match status" value="1"/>
</dbReference>
<dbReference type="GO" id="GO:0005737">
    <property type="term" value="C:cytoplasm"/>
    <property type="evidence" value="ECO:0007669"/>
    <property type="project" value="InterPro"/>
</dbReference>
<dbReference type="NCBIfam" id="TIGR00020">
    <property type="entry name" value="prfB"/>
    <property type="match status" value="1"/>
</dbReference>
<dbReference type="InterPro" id="IPR005139">
    <property type="entry name" value="PCRF"/>
</dbReference>
<dbReference type="Gene3D" id="3.30.160.20">
    <property type="match status" value="1"/>
</dbReference>
<dbReference type="PANTHER" id="PTHR43116:SF3">
    <property type="entry name" value="CLASS I PEPTIDE CHAIN RELEASE FACTOR"/>
    <property type="match status" value="1"/>
</dbReference>